<proteinExistence type="inferred from homology"/>
<keyword evidence="4" id="KW-0812">Transmembrane</keyword>
<reference evidence="5 6" key="1">
    <citation type="submission" date="2024-02" db="EMBL/GenBank/DDBJ databases">
        <authorList>
            <person name="Daric V."/>
            <person name="Darras S."/>
        </authorList>
    </citation>
    <scope>NUCLEOTIDE SEQUENCE [LARGE SCALE GENOMIC DNA]</scope>
</reference>
<feature type="transmembrane region" description="Helical" evidence="4">
    <location>
        <begin position="164"/>
        <end position="185"/>
    </location>
</feature>
<comment type="similarity">
    <text evidence="2">Belongs to the TMEM177 family.</text>
</comment>
<evidence type="ECO:0000256" key="4">
    <source>
        <dbReference type="SAM" id="Phobius"/>
    </source>
</evidence>
<dbReference type="Proteomes" id="UP001642483">
    <property type="component" value="Unassembled WGS sequence"/>
</dbReference>
<dbReference type="InterPro" id="IPR026620">
    <property type="entry name" value="TMEM177"/>
</dbReference>
<evidence type="ECO:0000256" key="1">
    <source>
        <dbReference type="ARBA" id="ARBA00003998"/>
    </source>
</evidence>
<evidence type="ECO:0000313" key="6">
    <source>
        <dbReference type="Proteomes" id="UP001642483"/>
    </source>
</evidence>
<keyword evidence="4" id="KW-0472">Membrane</keyword>
<evidence type="ECO:0000256" key="2">
    <source>
        <dbReference type="ARBA" id="ARBA00005794"/>
    </source>
</evidence>
<gene>
    <name evidence="5" type="ORF">CVLEPA_LOCUS8488</name>
</gene>
<accession>A0ABP0FFU8</accession>
<evidence type="ECO:0000313" key="5">
    <source>
        <dbReference type="EMBL" id="CAK8678569.1"/>
    </source>
</evidence>
<comment type="caution">
    <text evidence="5">The sequence shown here is derived from an EMBL/GenBank/DDBJ whole genome shotgun (WGS) entry which is preliminary data.</text>
</comment>
<name>A0ABP0FFU8_CLALP</name>
<evidence type="ECO:0000256" key="3">
    <source>
        <dbReference type="ARBA" id="ARBA00014595"/>
    </source>
</evidence>
<sequence length="310" mass="35222">MEASKFSVIFNYRKRIAGALALTLGLKNGLHHLIPSGLFVPFNASLECSKYPIDHQIWLVRNVKRDLGIQSDILPFVTTSPNVLCAGILALAKWKSYPVVGIPKNFFCTNIFEVEDLNIKVHGNKNLDSARSPNEKALLESLIFSEAAQKFAVARQLIFLKDNWPIWNSLLSPFFVFLGYIACFFGPKILFSKGRHVSLTHILQWQIFCIITTWLFCKLTQAALQYLLVSSTDQKAAKISKQYAMGGIEYYENIRKCNRAWRVLCGSKGERQFTTSGNEKDGIIMNWKGPSFTDRENRLKIILKNYDGVQ</sequence>
<protein>
    <recommendedName>
        <fullName evidence="3">Transmembrane protein 177</fullName>
    </recommendedName>
</protein>
<dbReference type="PANTHER" id="PTHR21824">
    <property type="entry name" value="TRANSMEMBRANE PROTEIN 177"/>
    <property type="match status" value="1"/>
</dbReference>
<dbReference type="EMBL" id="CAWYQH010000057">
    <property type="protein sequence ID" value="CAK8678569.1"/>
    <property type="molecule type" value="Genomic_DNA"/>
</dbReference>
<keyword evidence="4" id="KW-1133">Transmembrane helix</keyword>
<keyword evidence="6" id="KW-1185">Reference proteome</keyword>
<dbReference type="PANTHER" id="PTHR21824:SF4">
    <property type="entry name" value="TRANSMEMBRANE PROTEIN 177"/>
    <property type="match status" value="1"/>
</dbReference>
<organism evidence="5 6">
    <name type="scientific">Clavelina lepadiformis</name>
    <name type="common">Light-bulb sea squirt</name>
    <name type="synonym">Ascidia lepadiformis</name>
    <dbReference type="NCBI Taxonomy" id="159417"/>
    <lineage>
        <taxon>Eukaryota</taxon>
        <taxon>Metazoa</taxon>
        <taxon>Chordata</taxon>
        <taxon>Tunicata</taxon>
        <taxon>Ascidiacea</taxon>
        <taxon>Aplousobranchia</taxon>
        <taxon>Clavelinidae</taxon>
        <taxon>Clavelina</taxon>
    </lineage>
</organism>
<comment type="function">
    <text evidence="1">Plays a role in the early steps of cytochrome c oxidase subunit II (MT-CO2/COX2) maturation and is required for the stabilization of COX20 and the newly synthesized MT-CO2/COX2 protein.</text>
</comment>